<dbReference type="AlphaFoldDB" id="A0A9D4YG04"/>
<dbReference type="Pfam" id="PF14291">
    <property type="entry name" value="DUF4371"/>
    <property type="match status" value="1"/>
</dbReference>
<sequence>MNFLVNHNEDIYKVWKNYRGNLKLTSLDIQKDIVKVAATVTTQVILDDLGDDLFAILIDESHDISVKEQMVVVIRYVNNEEKVIECFLGVVHVSNTSALTLKSGLESLFAKYGLSLSRIRGQGYDGAMIDRQLQELNNHFPEVNTELLLCVACLSPRDSFSAFDKERLIRLAQFYPSEFSQVELLTLDCQLENYFLDVCSDSEFSELEGIDDLSIKLVETKKYVVYPLVYLLLKLSLILPVATTIAEKAFSAMNIIKNRMRNRMGDDWLNDCYTYIERDIFVDVENEKIIQHFQNMKNRREQL</sequence>
<protein>
    <recommendedName>
        <fullName evidence="1">DUF4371 domain-containing protein</fullName>
    </recommendedName>
</protein>
<feature type="domain" description="DUF4371" evidence="1">
    <location>
        <begin position="6"/>
        <end position="128"/>
    </location>
</feature>
<dbReference type="InterPro" id="IPR025398">
    <property type="entry name" value="DUF4371"/>
</dbReference>
<dbReference type="PANTHER" id="PTHR11697:SF230">
    <property type="entry name" value="ZINC FINGER, MYM DOMAIN CONTAINING 1"/>
    <property type="match status" value="1"/>
</dbReference>
<accession>A0A9D4YG04</accession>
<comment type="caution">
    <text evidence="2">The sequence shown here is derived from an EMBL/GenBank/DDBJ whole genome shotgun (WGS) entry which is preliminary data.</text>
</comment>
<dbReference type="InterPro" id="IPR055298">
    <property type="entry name" value="AtLOH3-like"/>
</dbReference>
<dbReference type="Gramene" id="Psat02G0457400-T1">
    <property type="protein sequence ID" value="KAI5438902.1"/>
    <property type="gene ID" value="KIW84_024574"/>
</dbReference>
<proteinExistence type="predicted"/>
<gene>
    <name evidence="2" type="ORF">KIW84_024574</name>
</gene>
<evidence type="ECO:0000259" key="1">
    <source>
        <dbReference type="Pfam" id="PF14291"/>
    </source>
</evidence>
<organism evidence="2 3">
    <name type="scientific">Pisum sativum</name>
    <name type="common">Garden pea</name>
    <name type="synonym">Lathyrus oleraceus</name>
    <dbReference type="NCBI Taxonomy" id="3888"/>
    <lineage>
        <taxon>Eukaryota</taxon>
        <taxon>Viridiplantae</taxon>
        <taxon>Streptophyta</taxon>
        <taxon>Embryophyta</taxon>
        <taxon>Tracheophyta</taxon>
        <taxon>Spermatophyta</taxon>
        <taxon>Magnoliopsida</taxon>
        <taxon>eudicotyledons</taxon>
        <taxon>Gunneridae</taxon>
        <taxon>Pentapetalae</taxon>
        <taxon>rosids</taxon>
        <taxon>fabids</taxon>
        <taxon>Fabales</taxon>
        <taxon>Fabaceae</taxon>
        <taxon>Papilionoideae</taxon>
        <taxon>50 kb inversion clade</taxon>
        <taxon>NPAAA clade</taxon>
        <taxon>Hologalegina</taxon>
        <taxon>IRL clade</taxon>
        <taxon>Fabeae</taxon>
        <taxon>Lathyrus</taxon>
    </lineage>
</organism>
<dbReference type="PANTHER" id="PTHR11697">
    <property type="entry name" value="GENERAL TRANSCRIPTION FACTOR 2-RELATED ZINC FINGER PROTEIN"/>
    <property type="match status" value="1"/>
</dbReference>
<evidence type="ECO:0000313" key="2">
    <source>
        <dbReference type="EMBL" id="KAI5438902.1"/>
    </source>
</evidence>
<keyword evidence="3" id="KW-1185">Reference proteome</keyword>
<reference evidence="2 3" key="1">
    <citation type="journal article" date="2022" name="Nat. Genet.">
        <title>Improved pea reference genome and pan-genome highlight genomic features and evolutionary characteristics.</title>
        <authorList>
            <person name="Yang T."/>
            <person name="Liu R."/>
            <person name="Luo Y."/>
            <person name="Hu S."/>
            <person name="Wang D."/>
            <person name="Wang C."/>
            <person name="Pandey M.K."/>
            <person name="Ge S."/>
            <person name="Xu Q."/>
            <person name="Li N."/>
            <person name="Li G."/>
            <person name="Huang Y."/>
            <person name="Saxena R.K."/>
            <person name="Ji Y."/>
            <person name="Li M."/>
            <person name="Yan X."/>
            <person name="He Y."/>
            <person name="Liu Y."/>
            <person name="Wang X."/>
            <person name="Xiang C."/>
            <person name="Varshney R.K."/>
            <person name="Ding H."/>
            <person name="Gao S."/>
            <person name="Zong X."/>
        </authorList>
    </citation>
    <scope>NUCLEOTIDE SEQUENCE [LARGE SCALE GENOMIC DNA]</scope>
    <source>
        <strain evidence="2 3">cv. Zhongwan 6</strain>
    </source>
</reference>
<name>A0A9D4YG04_PEA</name>
<dbReference type="EMBL" id="JAMSHJ010000002">
    <property type="protein sequence ID" value="KAI5438902.1"/>
    <property type="molecule type" value="Genomic_DNA"/>
</dbReference>
<evidence type="ECO:0000313" key="3">
    <source>
        <dbReference type="Proteomes" id="UP001058974"/>
    </source>
</evidence>
<dbReference type="Proteomes" id="UP001058974">
    <property type="component" value="Chromosome 2"/>
</dbReference>